<name>A0A4Y7ISL9_PAPSO</name>
<protein>
    <submittedName>
        <fullName evidence="1">Uncharacterized protein</fullName>
    </submittedName>
</protein>
<evidence type="ECO:0000313" key="2">
    <source>
        <dbReference type="Proteomes" id="UP000316621"/>
    </source>
</evidence>
<dbReference type="EMBL" id="CM010716">
    <property type="protein sequence ID" value="RZC50435.1"/>
    <property type="molecule type" value="Genomic_DNA"/>
</dbReference>
<proteinExistence type="predicted"/>
<organism evidence="1 2">
    <name type="scientific">Papaver somniferum</name>
    <name type="common">Opium poppy</name>
    <dbReference type="NCBI Taxonomy" id="3469"/>
    <lineage>
        <taxon>Eukaryota</taxon>
        <taxon>Viridiplantae</taxon>
        <taxon>Streptophyta</taxon>
        <taxon>Embryophyta</taxon>
        <taxon>Tracheophyta</taxon>
        <taxon>Spermatophyta</taxon>
        <taxon>Magnoliopsida</taxon>
        <taxon>Ranunculales</taxon>
        <taxon>Papaveraceae</taxon>
        <taxon>Papaveroideae</taxon>
        <taxon>Papaver</taxon>
    </lineage>
</organism>
<reference evidence="1 2" key="1">
    <citation type="journal article" date="2018" name="Science">
        <title>The opium poppy genome and morphinan production.</title>
        <authorList>
            <person name="Guo L."/>
            <person name="Winzer T."/>
            <person name="Yang X."/>
            <person name="Li Y."/>
            <person name="Ning Z."/>
            <person name="He Z."/>
            <person name="Teodor R."/>
            <person name="Lu Y."/>
            <person name="Bowser T.A."/>
            <person name="Graham I.A."/>
            <person name="Ye K."/>
        </authorList>
    </citation>
    <scope>NUCLEOTIDE SEQUENCE [LARGE SCALE GENOMIC DNA]</scope>
    <source>
        <strain evidence="2">cv. HN1</strain>
        <tissue evidence="1">Leaves</tissue>
    </source>
</reference>
<gene>
    <name evidence="1" type="ORF">C5167_018861</name>
</gene>
<keyword evidence="2" id="KW-1185">Reference proteome</keyword>
<dbReference type="Proteomes" id="UP000316621">
    <property type="component" value="Chromosome 2"/>
</dbReference>
<evidence type="ECO:0000313" key="1">
    <source>
        <dbReference type="EMBL" id="RZC50435.1"/>
    </source>
</evidence>
<sequence>MVGSSIEAMLKFCFQDGTKIKSHKKFHMYRELIPLLNSKDTHASGYQMETHSDENQRGNYKEGVFMKKEQEMFTPYPFTMRVILFETGDFLKQYQV</sequence>
<accession>A0A4Y7ISL9</accession>
<dbReference type="AlphaFoldDB" id="A0A4Y7ISL9"/>
<dbReference type="Gramene" id="RZC50435">
    <property type="protein sequence ID" value="RZC50435"/>
    <property type="gene ID" value="C5167_018861"/>
</dbReference>